<dbReference type="HOGENOM" id="CLU_970073_0_0_1"/>
<feature type="region of interest" description="Disordered" evidence="1">
    <location>
        <begin position="189"/>
        <end position="209"/>
    </location>
</feature>
<proteinExistence type="predicted"/>
<evidence type="ECO:0000256" key="1">
    <source>
        <dbReference type="SAM" id="MobiDB-lite"/>
    </source>
</evidence>
<evidence type="ECO:0000313" key="3">
    <source>
        <dbReference type="Proteomes" id="UP000002872"/>
    </source>
</evidence>
<dbReference type="OMA" id="CAYWESI"/>
<accession>I3EGS1</accession>
<dbReference type="EMBL" id="GL870878">
    <property type="protein sequence ID" value="EIJ88418.1"/>
    <property type="molecule type" value="Genomic_DNA"/>
</dbReference>
<dbReference type="Proteomes" id="UP000002872">
    <property type="component" value="Unassembled WGS sequence"/>
</dbReference>
<dbReference type="InParanoid" id="I3EGS1"/>
<name>I3EGS1_NEMP3</name>
<evidence type="ECO:0000313" key="2">
    <source>
        <dbReference type="EMBL" id="EIJ88418.1"/>
    </source>
</evidence>
<organism evidence="2 3">
    <name type="scientific">Nematocida parisii (strain ERTm3)</name>
    <name type="common">Nematode killer fungus</name>
    <dbReference type="NCBI Taxonomy" id="935791"/>
    <lineage>
        <taxon>Eukaryota</taxon>
        <taxon>Fungi</taxon>
        <taxon>Fungi incertae sedis</taxon>
        <taxon>Microsporidia</taxon>
        <taxon>Nematocida</taxon>
    </lineage>
</organism>
<feature type="compositionally biased region" description="Basic and acidic residues" evidence="1">
    <location>
        <begin position="197"/>
        <end position="209"/>
    </location>
</feature>
<sequence length="287" mass="32972">MEYSVESLFLQRNKHLYIISYVDGAPMSVCVICVYPKPNVIYIKRFESASKVRGLSRMVLIESLRRLLIHGNRPEIYVYSRPIGSKYIHTERPISHSIQLCAYWESILTEIGYSTMRLTHKEAKSKEFKNIISEHKGIAQCLGKIIDEPISRAMRHAPESSLDEIMVILCSSRDLTSGSLIFSKPAEEPSTIMVQKTPEKSKDKKEESSDKCSFLNQEIIQNVTRDEILKILKDLQNGNTSEELSHMKKVQQIIESGSIPKKEPIKPFKLTIKRPKTDRMNNQIFEV</sequence>
<dbReference type="OrthoDB" id="2189041at2759"/>
<gene>
    <name evidence="2" type="ORF">NEQG_01108</name>
</gene>
<protein>
    <submittedName>
        <fullName evidence="2">Uncharacterized protein</fullName>
    </submittedName>
</protein>
<dbReference type="VEuPathDB" id="MicrosporidiaDB:NEQG_01108"/>
<dbReference type="AlphaFoldDB" id="I3EGS1"/>
<keyword evidence="3" id="KW-1185">Reference proteome</keyword>
<reference evidence="2" key="1">
    <citation type="submission" date="2011-01" db="EMBL/GenBank/DDBJ databases">
        <title>The Genome Sequence of Nematocida parisii strain ERTm3.</title>
        <authorList>
            <consortium name="The Broad Institute Genome Sequencing Platform"/>
            <consortium name="The Broad Institute Genome Sequencing Center for Infectious Disease"/>
            <person name="Cuomo C."/>
            <person name="Troemel E."/>
            <person name="Young S.K."/>
            <person name="Zeng Q."/>
            <person name="Gargeya S."/>
            <person name="Fitzgerald M."/>
            <person name="Haas B."/>
            <person name="Abouelleil A."/>
            <person name="Alvarado L."/>
            <person name="Arachchi H.M."/>
            <person name="Berlin A."/>
            <person name="Chapman S.B."/>
            <person name="Gearin G."/>
            <person name="Goldberg J."/>
            <person name="Griggs A."/>
            <person name="Gujja S."/>
            <person name="Hansen M."/>
            <person name="Heiman D."/>
            <person name="Howarth C."/>
            <person name="Larimer J."/>
            <person name="Lui A."/>
            <person name="MacDonald P.J.P."/>
            <person name="McCowen C."/>
            <person name="Montmayeur A."/>
            <person name="Murphy C."/>
            <person name="Neiman D."/>
            <person name="Pearson M."/>
            <person name="Priest M."/>
            <person name="Roberts A."/>
            <person name="Saif S."/>
            <person name="Shea T."/>
            <person name="Sisk P."/>
            <person name="Stolte C."/>
            <person name="Sykes S."/>
            <person name="Wortman J."/>
            <person name="Nusbaum C."/>
            <person name="Birren B."/>
        </authorList>
    </citation>
    <scope>NUCLEOTIDE SEQUENCE</scope>
    <source>
        <strain evidence="2">ERTm3</strain>
    </source>
</reference>